<name>A0A1A8FED2_9TELE</name>
<gene>
    <name evidence="1" type="primary">Nfu_g_1_005216</name>
</gene>
<dbReference type="EMBL" id="HAEB01010634">
    <property type="protein sequence ID" value="SBQ57161.1"/>
    <property type="molecule type" value="Transcribed_RNA"/>
</dbReference>
<reference evidence="1" key="1">
    <citation type="submission" date="2016-05" db="EMBL/GenBank/DDBJ databases">
        <authorList>
            <person name="Lavstsen T."/>
            <person name="Jespersen J.S."/>
        </authorList>
    </citation>
    <scope>NUCLEOTIDE SEQUENCE</scope>
    <source>
        <tissue evidence="1">Brain</tissue>
    </source>
</reference>
<feature type="non-terminal residue" evidence="1">
    <location>
        <position position="1"/>
    </location>
</feature>
<accession>A0A1A8FED2</accession>
<feature type="non-terminal residue" evidence="1">
    <location>
        <position position="93"/>
    </location>
</feature>
<organism evidence="1">
    <name type="scientific">Nothobranchius korthausae</name>
    <dbReference type="NCBI Taxonomy" id="1143690"/>
    <lineage>
        <taxon>Eukaryota</taxon>
        <taxon>Metazoa</taxon>
        <taxon>Chordata</taxon>
        <taxon>Craniata</taxon>
        <taxon>Vertebrata</taxon>
        <taxon>Euteleostomi</taxon>
        <taxon>Actinopterygii</taxon>
        <taxon>Neopterygii</taxon>
        <taxon>Teleostei</taxon>
        <taxon>Neoteleostei</taxon>
        <taxon>Acanthomorphata</taxon>
        <taxon>Ovalentaria</taxon>
        <taxon>Atherinomorphae</taxon>
        <taxon>Cyprinodontiformes</taxon>
        <taxon>Nothobranchiidae</taxon>
        <taxon>Nothobranchius</taxon>
    </lineage>
</organism>
<dbReference type="AlphaFoldDB" id="A0A1A8FED2"/>
<evidence type="ECO:0000313" key="1">
    <source>
        <dbReference type="EMBL" id="SBQ57161.1"/>
    </source>
</evidence>
<reference evidence="1" key="2">
    <citation type="submission" date="2016-06" db="EMBL/GenBank/DDBJ databases">
        <title>The genome of a short-lived fish provides insights into sex chromosome evolution and the genetic control of aging.</title>
        <authorList>
            <person name="Reichwald K."/>
            <person name="Felder M."/>
            <person name="Petzold A."/>
            <person name="Koch P."/>
            <person name="Groth M."/>
            <person name="Platzer M."/>
        </authorList>
    </citation>
    <scope>NUCLEOTIDE SEQUENCE</scope>
    <source>
        <tissue evidence="1">Brain</tissue>
    </source>
</reference>
<protein>
    <submittedName>
        <fullName evidence="1">Uncharacterized protein</fullName>
    </submittedName>
</protein>
<sequence length="93" mass="10588">THTHTHTRAFHFCWLAFRPAVDEHRCIFLYMEMTTVLPIPTSVMKVLDPAAGTHKLVGCCLLFKSQTSVWILTSRLIMGTSQNMWNPGELASR</sequence>
<proteinExistence type="predicted"/>